<protein>
    <submittedName>
        <fullName evidence="3">Uncharacterized protein</fullName>
    </submittedName>
</protein>
<evidence type="ECO:0000313" key="3">
    <source>
        <dbReference type="EMBL" id="AWI04548.1"/>
    </source>
</evidence>
<proteinExistence type="predicted"/>
<accession>A0A2U8DPN4</accession>
<keyword evidence="2" id="KW-1133">Transmembrane helix</keyword>
<reference evidence="4" key="1">
    <citation type="submission" date="2017-04" db="EMBL/GenBank/DDBJ databases">
        <authorList>
            <person name="Song Y."/>
            <person name="Cho B.-K."/>
        </authorList>
    </citation>
    <scope>NUCLEOTIDE SEQUENCE [LARGE SCALE GENOMIC DNA]</scope>
    <source>
        <strain evidence="4">SL1</strain>
    </source>
</reference>
<dbReference type="EMBL" id="CP020953">
    <property type="protein sequence ID" value="AWI04548.1"/>
    <property type="molecule type" value="Genomic_DNA"/>
</dbReference>
<dbReference type="KEGG" id="cdrk:B9W14_08590"/>
<evidence type="ECO:0000256" key="1">
    <source>
        <dbReference type="SAM" id="Coils"/>
    </source>
</evidence>
<feature type="coiled-coil region" evidence="1">
    <location>
        <begin position="48"/>
        <end position="75"/>
    </location>
</feature>
<keyword evidence="2" id="KW-0472">Membrane</keyword>
<dbReference type="RefSeq" id="WP_032078018.1">
    <property type="nucleotide sequence ID" value="NZ_CP020953.1"/>
</dbReference>
<name>A0A2U8DPN4_9CLOT</name>
<sequence length="303" mass="35983">MIDSQEISAIIAAIVAIATLIVSSIGNIILFFSNRKVAYKNIEMQSRNHELSVEISKASNDIQEANSKLESLDNQKSRINTYISDNRVEWMQSMKKYITEYLDEVYKYDSNEKESFDECFQKIKLKTAQIKLHLNYLGNADKNILNEISALNRILELKHMEDEIKNICPYSTKITVTEEEIQETIMSLRKLENYYILTDGHAFRANDDMWKQLIENHGDSRLEIKEIYLQEILKFNEFFDLKSQLIIIYAEVYLKTEWERVKYEIENGNYKSYNFDDRYTQNLEKVQYKIDYIEKFIREDILV</sequence>
<dbReference type="Proteomes" id="UP000244910">
    <property type="component" value="Chromosome"/>
</dbReference>
<gene>
    <name evidence="3" type="ORF">B9W14_08590</name>
</gene>
<feature type="transmembrane region" description="Helical" evidence="2">
    <location>
        <begin position="7"/>
        <end position="32"/>
    </location>
</feature>
<keyword evidence="1" id="KW-0175">Coiled coil</keyword>
<dbReference type="AlphaFoldDB" id="A0A2U8DPN4"/>
<keyword evidence="2" id="KW-0812">Transmembrane</keyword>
<keyword evidence="4" id="KW-1185">Reference proteome</keyword>
<evidence type="ECO:0000313" key="4">
    <source>
        <dbReference type="Proteomes" id="UP000244910"/>
    </source>
</evidence>
<dbReference type="OrthoDB" id="1899198at2"/>
<evidence type="ECO:0000256" key="2">
    <source>
        <dbReference type="SAM" id="Phobius"/>
    </source>
</evidence>
<organism evidence="3 4">
    <name type="scientific">Clostridium drakei</name>
    <dbReference type="NCBI Taxonomy" id="332101"/>
    <lineage>
        <taxon>Bacteria</taxon>
        <taxon>Bacillati</taxon>
        <taxon>Bacillota</taxon>
        <taxon>Clostridia</taxon>
        <taxon>Eubacteriales</taxon>
        <taxon>Clostridiaceae</taxon>
        <taxon>Clostridium</taxon>
    </lineage>
</organism>